<reference evidence="2" key="1">
    <citation type="submission" date="2021-02" db="EMBL/GenBank/DDBJ databases">
        <authorList>
            <person name="Nowell W R."/>
        </authorList>
    </citation>
    <scope>NUCLEOTIDE SEQUENCE</scope>
</reference>
<evidence type="ECO:0000256" key="1">
    <source>
        <dbReference type="SAM" id="MobiDB-lite"/>
    </source>
</evidence>
<feature type="region of interest" description="Disordered" evidence="1">
    <location>
        <begin position="32"/>
        <end position="62"/>
    </location>
</feature>
<evidence type="ECO:0000313" key="2">
    <source>
        <dbReference type="EMBL" id="CAF4284086.1"/>
    </source>
</evidence>
<sequence length="62" mass="7292">FLILMLPETLNRTLPQTIEDTEQMGLSCIRIRGNQRTSKQQEETYKKDDQDSIDSYTLSERL</sequence>
<feature type="compositionally biased region" description="Basic and acidic residues" evidence="1">
    <location>
        <begin position="39"/>
        <end position="50"/>
    </location>
</feature>
<name>A0A820GWI8_9BILA</name>
<dbReference type="EMBL" id="CAJOBB010012986">
    <property type="protein sequence ID" value="CAF4284086.1"/>
    <property type="molecule type" value="Genomic_DNA"/>
</dbReference>
<feature type="compositionally biased region" description="Polar residues" evidence="1">
    <location>
        <begin position="53"/>
        <end position="62"/>
    </location>
</feature>
<evidence type="ECO:0000313" key="3">
    <source>
        <dbReference type="Proteomes" id="UP000663868"/>
    </source>
</evidence>
<dbReference type="Proteomes" id="UP000663868">
    <property type="component" value="Unassembled WGS sequence"/>
</dbReference>
<organism evidence="2 3">
    <name type="scientific">Adineta steineri</name>
    <dbReference type="NCBI Taxonomy" id="433720"/>
    <lineage>
        <taxon>Eukaryota</taxon>
        <taxon>Metazoa</taxon>
        <taxon>Spiralia</taxon>
        <taxon>Gnathifera</taxon>
        <taxon>Rotifera</taxon>
        <taxon>Eurotatoria</taxon>
        <taxon>Bdelloidea</taxon>
        <taxon>Adinetida</taxon>
        <taxon>Adinetidae</taxon>
        <taxon>Adineta</taxon>
    </lineage>
</organism>
<comment type="caution">
    <text evidence="2">The sequence shown here is derived from an EMBL/GenBank/DDBJ whole genome shotgun (WGS) entry which is preliminary data.</text>
</comment>
<dbReference type="AlphaFoldDB" id="A0A820GWI8"/>
<proteinExistence type="predicted"/>
<protein>
    <submittedName>
        <fullName evidence="2">Uncharacterized protein</fullName>
    </submittedName>
</protein>
<feature type="non-terminal residue" evidence="2">
    <location>
        <position position="1"/>
    </location>
</feature>
<accession>A0A820GWI8</accession>
<gene>
    <name evidence="2" type="ORF">KXQ929_LOCUS44613</name>
</gene>